<evidence type="ECO:0008006" key="3">
    <source>
        <dbReference type="Google" id="ProtNLM"/>
    </source>
</evidence>
<evidence type="ECO:0000313" key="1">
    <source>
        <dbReference type="EMBL" id="UZK57125.1"/>
    </source>
</evidence>
<protein>
    <recommendedName>
        <fullName evidence="3">HEAT repeat domain-containing protein</fullName>
    </recommendedName>
</protein>
<name>A0ABY6PXP2_9ACTN</name>
<dbReference type="RefSeq" id="WP_265545300.1">
    <property type="nucleotide sequence ID" value="NZ_CP098740.1"/>
</dbReference>
<dbReference type="EMBL" id="CP098740">
    <property type="protein sequence ID" value="UZK57125.1"/>
    <property type="molecule type" value="Genomic_DNA"/>
</dbReference>
<proteinExistence type="predicted"/>
<dbReference type="Proteomes" id="UP001164963">
    <property type="component" value="Chromosome"/>
</dbReference>
<dbReference type="SUPFAM" id="SSF48371">
    <property type="entry name" value="ARM repeat"/>
    <property type="match status" value="1"/>
</dbReference>
<sequence length="395" mass="42502">MDDAWTAVRRLAEGRPLREALGGRDSAEDWVALDLAVRYPPWYAPDGWDASARDAAPAEPATALALCHPSGRIREAALDRVSRYPDLLPLLVVRCADWAAPVRERARALLAEAPAAGLVARAELVLLLGRRERGGFAVELLGRALREGPTEHLRPLLESADRATLRFAHRVAVQRGLVPPLRLARIAARSGDAVLQDLCAEAAVAAVRGTGRDDGVLDLLLTGRSGRVRAAGVTALRRAGRYEEARAHLTDRSGVVRACARYVVRQGGTDPLPLYRELCTREAVAPGAAAGLGECGDRKADADTLWALVRHPDPAVRAQAVNGLRALDAVRREGLMPLLDDPSSAVVRAATRALLPHAAEFPVAWLRGRDSPESRRAVRVGARRLLRAAGWPCVS</sequence>
<organism evidence="1 2">
    <name type="scientific">Streptomyces drozdowiczii</name>
    <dbReference type="NCBI Taxonomy" id="202862"/>
    <lineage>
        <taxon>Bacteria</taxon>
        <taxon>Bacillati</taxon>
        <taxon>Actinomycetota</taxon>
        <taxon>Actinomycetes</taxon>
        <taxon>Kitasatosporales</taxon>
        <taxon>Streptomycetaceae</taxon>
        <taxon>Streptomyces</taxon>
    </lineage>
</organism>
<gene>
    <name evidence="1" type="ORF">NEH16_26255</name>
</gene>
<evidence type="ECO:0000313" key="2">
    <source>
        <dbReference type="Proteomes" id="UP001164963"/>
    </source>
</evidence>
<dbReference type="Gene3D" id="1.25.10.10">
    <property type="entry name" value="Leucine-rich Repeat Variant"/>
    <property type="match status" value="1"/>
</dbReference>
<dbReference type="Pfam" id="PF13646">
    <property type="entry name" value="HEAT_2"/>
    <property type="match status" value="1"/>
</dbReference>
<keyword evidence="2" id="KW-1185">Reference proteome</keyword>
<dbReference type="InterPro" id="IPR011989">
    <property type="entry name" value="ARM-like"/>
</dbReference>
<dbReference type="InterPro" id="IPR016024">
    <property type="entry name" value="ARM-type_fold"/>
</dbReference>
<accession>A0ABY6PXP2</accession>
<reference evidence="1" key="1">
    <citation type="journal article" date="2022" name="Front. Microbiol.">
        <title>Mirubactin C rescues the lethal effect of cell wall biosynthesis mutations in Bacillus subtilis.</title>
        <authorList>
            <person name="Kepplinger B."/>
            <person name="Wen X."/>
            <person name="Tyler A.R."/>
            <person name="Kim B.Y."/>
            <person name="Brown J."/>
            <person name="Banks P."/>
            <person name="Dashti Y."/>
            <person name="Mackenzie E.S."/>
            <person name="Wills C."/>
            <person name="Kawai Y."/>
            <person name="Waldron K.J."/>
            <person name="Allenby N.E.E."/>
            <person name="Wu L.J."/>
            <person name="Hall M.J."/>
            <person name="Errington J."/>
        </authorList>
    </citation>
    <scope>NUCLEOTIDE SEQUENCE</scope>
    <source>
        <strain evidence="1">MDA8-470</strain>
    </source>
</reference>